<feature type="region of interest" description="Disordered" evidence="1">
    <location>
        <begin position="1"/>
        <end position="44"/>
    </location>
</feature>
<dbReference type="GeneID" id="40331901"/>
<name>A0A422N2U9_TRYRA</name>
<reference evidence="2 3" key="1">
    <citation type="journal article" date="2018" name="BMC Genomics">
        <title>Genomic comparison of Trypanosoma conorhini and Trypanosoma rangeli to Trypanosoma cruzi strains of high and low virulence.</title>
        <authorList>
            <person name="Bradwell K.R."/>
            <person name="Koparde V.N."/>
            <person name="Matveyev A.V."/>
            <person name="Serrano M.G."/>
            <person name="Alves J.M."/>
            <person name="Parikh H."/>
            <person name="Huang B."/>
            <person name="Lee V."/>
            <person name="Espinosa-Alvarez O."/>
            <person name="Ortiz P.A."/>
            <person name="Costa-Martins A.G."/>
            <person name="Teixeira M.M."/>
            <person name="Buck G.A."/>
        </authorList>
    </citation>
    <scope>NUCLEOTIDE SEQUENCE [LARGE SCALE GENOMIC DNA]</scope>
    <source>
        <strain evidence="2 3">AM80</strain>
    </source>
</reference>
<feature type="compositionally biased region" description="Polar residues" evidence="1">
    <location>
        <begin position="100"/>
        <end position="110"/>
    </location>
</feature>
<dbReference type="AlphaFoldDB" id="A0A422N2U9"/>
<dbReference type="EMBL" id="MKGL01000364">
    <property type="protein sequence ID" value="RNE99780.1"/>
    <property type="molecule type" value="Genomic_DNA"/>
</dbReference>
<proteinExistence type="predicted"/>
<dbReference type="RefSeq" id="XP_029235383.1">
    <property type="nucleotide sequence ID" value="XM_029384734.1"/>
</dbReference>
<dbReference type="Proteomes" id="UP000283634">
    <property type="component" value="Unassembled WGS sequence"/>
</dbReference>
<feature type="compositionally biased region" description="Basic and acidic residues" evidence="1">
    <location>
        <begin position="1"/>
        <end position="17"/>
    </location>
</feature>
<feature type="region of interest" description="Disordered" evidence="1">
    <location>
        <begin position="60"/>
        <end position="110"/>
    </location>
</feature>
<accession>A0A422N2U9</accession>
<gene>
    <name evidence="2" type="ORF">TraAM80_07968</name>
</gene>
<sequence>MEDDRKYSELRDFRDDSLSLSSSRSLPGTKTHRDEAPTFSTTASSTNSFFCLWPVSGEKNHCTSPPGKRSPTKQKFHRCCPSSSPTSAKRLTGYKAGIVSPTTNSPPVNP</sequence>
<organism evidence="2 3">
    <name type="scientific">Trypanosoma rangeli</name>
    <dbReference type="NCBI Taxonomy" id="5698"/>
    <lineage>
        <taxon>Eukaryota</taxon>
        <taxon>Discoba</taxon>
        <taxon>Euglenozoa</taxon>
        <taxon>Kinetoplastea</taxon>
        <taxon>Metakinetoplastina</taxon>
        <taxon>Trypanosomatida</taxon>
        <taxon>Trypanosomatidae</taxon>
        <taxon>Trypanosoma</taxon>
        <taxon>Herpetosoma</taxon>
    </lineage>
</organism>
<evidence type="ECO:0000256" key="1">
    <source>
        <dbReference type="SAM" id="MobiDB-lite"/>
    </source>
</evidence>
<evidence type="ECO:0000313" key="2">
    <source>
        <dbReference type="EMBL" id="RNE99780.1"/>
    </source>
</evidence>
<evidence type="ECO:0000313" key="3">
    <source>
        <dbReference type="Proteomes" id="UP000283634"/>
    </source>
</evidence>
<keyword evidence="3" id="KW-1185">Reference proteome</keyword>
<protein>
    <submittedName>
        <fullName evidence="2">Uncharacterized protein</fullName>
    </submittedName>
</protein>
<comment type="caution">
    <text evidence="2">The sequence shown here is derived from an EMBL/GenBank/DDBJ whole genome shotgun (WGS) entry which is preliminary data.</text>
</comment>